<dbReference type="PANTHER" id="PTHR42991">
    <property type="entry name" value="ALDEHYDE DEHYDROGENASE"/>
    <property type="match status" value="1"/>
</dbReference>
<evidence type="ECO:0000313" key="5">
    <source>
        <dbReference type="Proteomes" id="UP000214603"/>
    </source>
</evidence>
<evidence type="ECO:0000259" key="3">
    <source>
        <dbReference type="Pfam" id="PF00171"/>
    </source>
</evidence>
<dbReference type="EMBL" id="NJIH01000003">
    <property type="protein sequence ID" value="OWT64007.1"/>
    <property type="molecule type" value="Genomic_DNA"/>
</dbReference>
<name>A0A225MRL0_9BURK</name>
<protein>
    <submittedName>
        <fullName evidence="4">2-hydroxymuconic semialdehyde dehydrogenase</fullName>
    </submittedName>
</protein>
<dbReference type="InterPro" id="IPR016161">
    <property type="entry name" value="Ald_DH/histidinol_DH"/>
</dbReference>
<evidence type="ECO:0000313" key="4">
    <source>
        <dbReference type="EMBL" id="OWT64007.1"/>
    </source>
</evidence>
<dbReference type="Pfam" id="PF00171">
    <property type="entry name" value="Aldedh"/>
    <property type="match status" value="1"/>
</dbReference>
<dbReference type="InterPro" id="IPR016163">
    <property type="entry name" value="Ald_DH_C"/>
</dbReference>
<dbReference type="OrthoDB" id="6187633at2"/>
<comment type="similarity">
    <text evidence="1">Belongs to the aldehyde dehydrogenase family.</text>
</comment>
<proteinExistence type="inferred from homology"/>
<reference evidence="5" key="1">
    <citation type="submission" date="2017-06" db="EMBL/GenBank/DDBJ databases">
        <title>Herbaspirillum phytohormonus sp. nov., isolated from the root nodule of Robinia pseudoacacia in lead-zinc mine.</title>
        <authorList>
            <person name="Fan M."/>
            <person name="Lin Y."/>
        </authorList>
    </citation>
    <scope>NUCLEOTIDE SEQUENCE [LARGE SCALE GENOMIC DNA]</scope>
    <source>
        <strain evidence="5">SC-089</strain>
    </source>
</reference>
<feature type="domain" description="Aldehyde dehydrogenase" evidence="3">
    <location>
        <begin position="27"/>
        <end position="475"/>
    </location>
</feature>
<dbReference type="Gene3D" id="3.40.605.10">
    <property type="entry name" value="Aldehyde Dehydrogenase, Chain A, domain 1"/>
    <property type="match status" value="1"/>
</dbReference>
<comment type="caution">
    <text evidence="4">The sequence shown here is derived from an EMBL/GenBank/DDBJ whole genome shotgun (WGS) entry which is preliminary data.</text>
</comment>
<dbReference type="InterPro" id="IPR015590">
    <property type="entry name" value="Aldehyde_DH_dom"/>
</dbReference>
<evidence type="ECO:0000256" key="1">
    <source>
        <dbReference type="ARBA" id="ARBA00009986"/>
    </source>
</evidence>
<dbReference type="PANTHER" id="PTHR42991:SF1">
    <property type="entry name" value="ALDEHYDE DEHYDROGENASE"/>
    <property type="match status" value="1"/>
</dbReference>
<dbReference type="InterPro" id="IPR016162">
    <property type="entry name" value="Ald_DH_N"/>
</dbReference>
<organism evidence="4 5">
    <name type="scientific">Candidimonas nitroreducens</name>
    <dbReference type="NCBI Taxonomy" id="683354"/>
    <lineage>
        <taxon>Bacteria</taxon>
        <taxon>Pseudomonadati</taxon>
        <taxon>Pseudomonadota</taxon>
        <taxon>Betaproteobacteria</taxon>
        <taxon>Burkholderiales</taxon>
        <taxon>Alcaligenaceae</taxon>
        <taxon>Candidimonas</taxon>
    </lineage>
</organism>
<keyword evidence="5" id="KW-1185">Reference proteome</keyword>
<dbReference type="SUPFAM" id="SSF53720">
    <property type="entry name" value="ALDH-like"/>
    <property type="match status" value="1"/>
</dbReference>
<keyword evidence="2" id="KW-0560">Oxidoreductase</keyword>
<dbReference type="RefSeq" id="WP_088602587.1">
    <property type="nucleotide sequence ID" value="NZ_NJIH01000003.1"/>
</dbReference>
<evidence type="ECO:0000256" key="2">
    <source>
        <dbReference type="ARBA" id="ARBA00023002"/>
    </source>
</evidence>
<sequence length="481" mass="50523">MVDKPSLSQSSGYVGHNTAVASALDASRLDVISPYDGTIVTCVHEASVKEVQEAVARACAAQPAMAELPGFERARRLRAAAESLRRDSAELAALLSRETGKAIRESRVEMARAADVISLSAEEATRIAGRQIPLDASPVGAGKLAVSQRFPIGTVGMVVPFNAPVNLSCHKLSPALAAGNTCVLKAPPEAAGTVDRLVGHFLQAGFPDGAINLLQGRAQTGQALFADERLGFLSFTGSLRAGKAVKEAAGMRPCTLELGGLGPTVVHSDANLELAASACATSGFRLAGQSCASVQNIFVHTDVATAFKKMLVARVEALKVGDPLDPQTDLGPVINLAAAQRIVERIEAAVRAGARCLTGGHRDGTMVEPTVLVKASLDSQVVCEEIFGPVVIVHEYCNIQQTFDWVNATGYGINFGLFTESVSIALQAHRSVIAGAIIVNGTSTFRPDQIPYGGDRLSGYGRESPADSVRAMTRERLIVFQ</sequence>
<dbReference type="Gene3D" id="3.40.309.10">
    <property type="entry name" value="Aldehyde Dehydrogenase, Chain A, domain 2"/>
    <property type="match status" value="1"/>
</dbReference>
<dbReference type="AlphaFoldDB" id="A0A225MRL0"/>
<dbReference type="InterPro" id="IPR051020">
    <property type="entry name" value="ALDH-related_metabolic_enz"/>
</dbReference>
<dbReference type="Proteomes" id="UP000214603">
    <property type="component" value="Unassembled WGS sequence"/>
</dbReference>
<accession>A0A225MRL0</accession>
<gene>
    <name evidence="4" type="ORF">CEY11_06830</name>
</gene>
<dbReference type="GO" id="GO:0008911">
    <property type="term" value="F:lactaldehyde dehydrogenase (NAD+) activity"/>
    <property type="evidence" value="ECO:0007669"/>
    <property type="project" value="TreeGrafter"/>
</dbReference>